<protein>
    <submittedName>
        <fullName evidence="2">Uncharacterized protein</fullName>
    </submittedName>
</protein>
<organism evidence="2 3">
    <name type="scientific">Breznakibacter xylanolyticus</name>
    <dbReference type="NCBI Taxonomy" id="990"/>
    <lineage>
        <taxon>Bacteria</taxon>
        <taxon>Pseudomonadati</taxon>
        <taxon>Bacteroidota</taxon>
        <taxon>Bacteroidia</taxon>
        <taxon>Marinilabiliales</taxon>
        <taxon>Marinilabiliaceae</taxon>
        <taxon>Breznakibacter</taxon>
    </lineage>
</organism>
<sequence length="179" mass="20822">MLNTMRWRHYLLFIISFVVPKLIGIAYILFFWFYNEPPLESFIIFMIVSIPIVTYLLWLSDIVFRLEKVTTQYNIRTNNITNLFLAALILAVAGLSFLTIFVIFDTNCHSDSLATGFAFILPCLMLCTLQAAHMLNIAENRRWISVEHSLPDFVLMLFFPVGVWILQPRINQLALKQLD</sequence>
<keyword evidence="3" id="KW-1185">Reference proteome</keyword>
<proteinExistence type="predicted"/>
<accession>A0A2W7MUW4</accession>
<dbReference type="OrthoDB" id="1442756at2"/>
<feature type="transmembrane region" description="Helical" evidence="1">
    <location>
        <begin position="12"/>
        <end position="33"/>
    </location>
</feature>
<comment type="caution">
    <text evidence="2">The sequence shown here is derived from an EMBL/GenBank/DDBJ whole genome shotgun (WGS) entry which is preliminary data.</text>
</comment>
<keyword evidence="1" id="KW-0472">Membrane</keyword>
<dbReference type="AlphaFoldDB" id="A0A2W7MUW4"/>
<dbReference type="EMBL" id="QKZK01000063">
    <property type="protein sequence ID" value="PZX09967.1"/>
    <property type="molecule type" value="Genomic_DNA"/>
</dbReference>
<feature type="transmembrane region" description="Helical" evidence="1">
    <location>
        <begin position="116"/>
        <end position="138"/>
    </location>
</feature>
<evidence type="ECO:0000313" key="2">
    <source>
        <dbReference type="EMBL" id="PZX09967.1"/>
    </source>
</evidence>
<gene>
    <name evidence="2" type="ORF">LX69_03472</name>
</gene>
<feature type="transmembrane region" description="Helical" evidence="1">
    <location>
        <begin position="80"/>
        <end position="104"/>
    </location>
</feature>
<feature type="transmembrane region" description="Helical" evidence="1">
    <location>
        <begin position="39"/>
        <end position="59"/>
    </location>
</feature>
<keyword evidence="1" id="KW-0812">Transmembrane</keyword>
<evidence type="ECO:0000313" key="3">
    <source>
        <dbReference type="Proteomes" id="UP000249239"/>
    </source>
</evidence>
<reference evidence="2 3" key="1">
    <citation type="submission" date="2018-06" db="EMBL/GenBank/DDBJ databases">
        <title>Genomic Encyclopedia of Archaeal and Bacterial Type Strains, Phase II (KMG-II): from individual species to whole genera.</title>
        <authorList>
            <person name="Goeker M."/>
        </authorList>
    </citation>
    <scope>NUCLEOTIDE SEQUENCE [LARGE SCALE GENOMIC DNA]</scope>
    <source>
        <strain evidence="2 3">DSM 6779</strain>
    </source>
</reference>
<evidence type="ECO:0000256" key="1">
    <source>
        <dbReference type="SAM" id="Phobius"/>
    </source>
</evidence>
<name>A0A2W7MUW4_9BACT</name>
<dbReference type="Proteomes" id="UP000249239">
    <property type="component" value="Unassembled WGS sequence"/>
</dbReference>
<keyword evidence="1" id="KW-1133">Transmembrane helix</keyword>